<feature type="domain" description="PRC-barrel" evidence="2">
    <location>
        <begin position="55"/>
        <end position="123"/>
    </location>
</feature>
<dbReference type="SUPFAM" id="SSF50346">
    <property type="entry name" value="PRC-barrel domain"/>
    <property type="match status" value="1"/>
</dbReference>
<dbReference type="Proteomes" id="UP001220964">
    <property type="component" value="Unassembled WGS sequence"/>
</dbReference>
<dbReference type="AlphaFoldDB" id="A0AAE3NRJ4"/>
<proteinExistence type="predicted"/>
<accession>A0AAE3NRJ4</accession>
<dbReference type="Pfam" id="PF05239">
    <property type="entry name" value="PRC"/>
    <property type="match status" value="1"/>
</dbReference>
<dbReference type="RefSeq" id="WP_275566890.1">
    <property type="nucleotide sequence ID" value="NZ_JARGYC010000017.1"/>
</dbReference>
<organism evidence="3 4">
    <name type="scientific">Psychromarinibacter sediminicola</name>
    <dbReference type="NCBI Taxonomy" id="3033385"/>
    <lineage>
        <taxon>Bacteria</taxon>
        <taxon>Pseudomonadati</taxon>
        <taxon>Pseudomonadota</taxon>
        <taxon>Alphaproteobacteria</taxon>
        <taxon>Rhodobacterales</taxon>
        <taxon>Paracoccaceae</taxon>
        <taxon>Psychromarinibacter</taxon>
    </lineage>
</organism>
<evidence type="ECO:0000256" key="1">
    <source>
        <dbReference type="SAM" id="SignalP"/>
    </source>
</evidence>
<feature type="signal peptide" evidence="1">
    <location>
        <begin position="1"/>
        <end position="21"/>
    </location>
</feature>
<name>A0AAE3NRJ4_9RHOB</name>
<dbReference type="EMBL" id="JARGYC010000017">
    <property type="protein sequence ID" value="MDF0600746.1"/>
    <property type="molecule type" value="Genomic_DNA"/>
</dbReference>
<dbReference type="Gene3D" id="2.30.30.240">
    <property type="entry name" value="PRC-barrel domain"/>
    <property type="match status" value="1"/>
</dbReference>
<dbReference type="InterPro" id="IPR027275">
    <property type="entry name" value="PRC-brl_dom"/>
</dbReference>
<evidence type="ECO:0000313" key="3">
    <source>
        <dbReference type="EMBL" id="MDF0600746.1"/>
    </source>
</evidence>
<comment type="caution">
    <text evidence="3">The sequence shown here is derived from an EMBL/GenBank/DDBJ whole genome shotgun (WGS) entry which is preliminary data.</text>
</comment>
<evidence type="ECO:0000259" key="2">
    <source>
        <dbReference type="Pfam" id="PF05239"/>
    </source>
</evidence>
<sequence length="263" mass="27911">MTRLTISAIALAAAGAAPALAQDTDATAQDAIDAGKINLNTWTYSDIYSGDGWSIEEMFGEPVYGETGDEIGDVEDFVLNADGEIVAMIAEVGGFWDIADTHVGVPLQQVDMSGARITIPVTEQTVNDYDLFEYSGLPGTELGQGVTTGLDDVPLTTDAWRASDLIGDYVRIQDDSGGSWLNYGYVSDLIISDGSISATIVGTAGSYGPGTYAYPYYSPRTYGAIDGTPAGGWAPGNPTYDLPYLEGDVAELPEFDYERMNNS</sequence>
<keyword evidence="4" id="KW-1185">Reference proteome</keyword>
<dbReference type="InterPro" id="IPR011033">
    <property type="entry name" value="PRC_barrel-like_sf"/>
</dbReference>
<reference evidence="3" key="1">
    <citation type="submission" date="2023-03" db="EMBL/GenBank/DDBJ databases">
        <title>Multiphase analysis and comparison of six strains from genera Psychromarinibacter, Lutimaribacter, and Maritimibacter, including a novel species: Psychromarinibacter sediminicola sp. nov.</title>
        <authorList>
            <person name="Wang Y.-H."/>
            <person name="Ye M.-Q."/>
            <person name="Du Z.-J."/>
        </authorList>
    </citation>
    <scope>NUCLEOTIDE SEQUENCE</scope>
    <source>
        <strain evidence="3">C21-152</strain>
    </source>
</reference>
<gene>
    <name evidence="3" type="ORF">P1J78_08390</name>
</gene>
<evidence type="ECO:0000313" key="4">
    <source>
        <dbReference type="Proteomes" id="UP001220964"/>
    </source>
</evidence>
<protein>
    <submittedName>
        <fullName evidence="3">PRC-barrel domain-containing protein</fullName>
    </submittedName>
</protein>
<feature type="chain" id="PRO_5042222839" evidence="1">
    <location>
        <begin position="22"/>
        <end position="263"/>
    </location>
</feature>
<keyword evidence="1" id="KW-0732">Signal</keyword>